<name>A0A3B0VPG3_9ZZZZ</name>
<dbReference type="InterPro" id="IPR003694">
    <property type="entry name" value="NAD_synthase"/>
</dbReference>
<dbReference type="PANTHER" id="PTHR23090:SF9">
    <property type="entry name" value="GLUTAMINE-DEPENDENT NAD(+) SYNTHETASE"/>
    <property type="match status" value="1"/>
</dbReference>
<keyword evidence="3" id="KW-0315">Glutamine amidotransferase</keyword>
<organism evidence="3">
    <name type="scientific">hydrothermal vent metagenome</name>
    <dbReference type="NCBI Taxonomy" id="652676"/>
    <lineage>
        <taxon>unclassified sequences</taxon>
        <taxon>metagenomes</taxon>
        <taxon>ecological metagenomes</taxon>
    </lineage>
</organism>
<reference evidence="3" key="1">
    <citation type="submission" date="2018-06" db="EMBL/GenBank/DDBJ databases">
        <authorList>
            <person name="Zhirakovskaya E."/>
        </authorList>
    </citation>
    <scope>NUCLEOTIDE SEQUENCE</scope>
</reference>
<dbReference type="GO" id="GO:0008795">
    <property type="term" value="F:NAD+ synthase activity"/>
    <property type="evidence" value="ECO:0007669"/>
    <property type="project" value="UniProtKB-EC"/>
</dbReference>
<evidence type="ECO:0000313" key="3">
    <source>
        <dbReference type="EMBL" id="VAW42163.1"/>
    </source>
</evidence>
<dbReference type="EMBL" id="UOEX01000420">
    <property type="protein sequence ID" value="VAW42163.1"/>
    <property type="molecule type" value="Genomic_DNA"/>
</dbReference>
<protein>
    <submittedName>
        <fullName evidence="3">NAD synthetase / Glutamine amidotransferase chain of NAD synthetase</fullName>
        <ecNumber evidence="3">6.3.1.5</ecNumber>
    </submittedName>
</protein>
<dbReference type="PROSITE" id="PS00920">
    <property type="entry name" value="NITRIL_CHT_1"/>
    <property type="match status" value="1"/>
</dbReference>
<dbReference type="EC" id="6.3.1.5" evidence="3"/>
<accession>A0A3B0VPG3</accession>
<dbReference type="InterPro" id="IPR000132">
    <property type="entry name" value="Nitrilase/CN_hydratase_CS"/>
</dbReference>
<dbReference type="Pfam" id="PF00795">
    <property type="entry name" value="CN_hydrolase"/>
    <property type="match status" value="1"/>
</dbReference>
<dbReference type="GO" id="GO:0016740">
    <property type="term" value="F:transferase activity"/>
    <property type="evidence" value="ECO:0007669"/>
    <property type="project" value="UniProtKB-KW"/>
</dbReference>
<evidence type="ECO:0000256" key="1">
    <source>
        <dbReference type="ARBA" id="ARBA00022598"/>
    </source>
</evidence>
<dbReference type="Gene3D" id="3.60.110.10">
    <property type="entry name" value="Carbon-nitrogen hydrolase"/>
    <property type="match status" value="1"/>
</dbReference>
<dbReference type="SUPFAM" id="SSF56317">
    <property type="entry name" value="Carbon-nitrogen hydrolase"/>
    <property type="match status" value="1"/>
</dbReference>
<dbReference type="GO" id="GO:0009435">
    <property type="term" value="P:NAD+ biosynthetic process"/>
    <property type="evidence" value="ECO:0007669"/>
    <property type="project" value="InterPro"/>
</dbReference>
<dbReference type="AlphaFoldDB" id="A0A3B0VPG3"/>
<feature type="non-terminal residue" evidence="3">
    <location>
        <position position="81"/>
    </location>
</feature>
<evidence type="ECO:0000259" key="2">
    <source>
        <dbReference type="PROSITE" id="PS50263"/>
    </source>
</evidence>
<gene>
    <name evidence="3" type="ORF">MNBD_DELTA03-91</name>
</gene>
<feature type="domain" description="CN hydrolase" evidence="2">
    <location>
        <begin position="1"/>
        <end position="81"/>
    </location>
</feature>
<dbReference type="GO" id="GO:0004359">
    <property type="term" value="F:glutaminase activity"/>
    <property type="evidence" value="ECO:0007669"/>
    <property type="project" value="InterPro"/>
</dbReference>
<dbReference type="InterPro" id="IPR036526">
    <property type="entry name" value="C-N_Hydrolase_sf"/>
</dbReference>
<keyword evidence="3" id="KW-0808">Transferase</keyword>
<dbReference type="GO" id="GO:0003952">
    <property type="term" value="F:NAD+ synthase (glutamine-hydrolyzing) activity"/>
    <property type="evidence" value="ECO:0007669"/>
    <property type="project" value="InterPro"/>
</dbReference>
<dbReference type="GO" id="GO:0000257">
    <property type="term" value="F:nitrilase activity"/>
    <property type="evidence" value="ECO:0007669"/>
    <property type="project" value="UniProtKB-ARBA"/>
</dbReference>
<dbReference type="PROSITE" id="PS50263">
    <property type="entry name" value="CN_HYDROLASE"/>
    <property type="match status" value="1"/>
</dbReference>
<dbReference type="PANTHER" id="PTHR23090">
    <property type="entry name" value="NH 3 /GLUTAMINE-DEPENDENT NAD + SYNTHETASE"/>
    <property type="match status" value="1"/>
</dbReference>
<sequence length="81" mass="9023">MKIALAQINPVIGDFDFNLSRMRHWIARARRAGCELIVFPELAVSGYPPQDLLERRGFVENQQAALDKLLAEVEGIAVLCG</sequence>
<proteinExistence type="predicted"/>
<dbReference type="GO" id="GO:0005737">
    <property type="term" value="C:cytoplasm"/>
    <property type="evidence" value="ECO:0007669"/>
    <property type="project" value="InterPro"/>
</dbReference>
<dbReference type="InterPro" id="IPR003010">
    <property type="entry name" value="C-N_Hydrolase"/>
</dbReference>
<keyword evidence="1 3" id="KW-0436">Ligase</keyword>